<dbReference type="Pfam" id="PF11905">
    <property type="entry name" value="DUF3425"/>
    <property type="match status" value="1"/>
</dbReference>
<accession>A0A9W8QT46</accession>
<name>A0A9W8QT46_9HYPO</name>
<dbReference type="InterPro" id="IPR021833">
    <property type="entry name" value="DUF3425"/>
</dbReference>
<sequence>MCIDFIPWPLLRDGLIRMYSSDWSKACNVLAALSEHMEFTADALLHHDLSASSSLRLVFGAIDNWKLGEGFFHNYPEFQGLCEW</sequence>
<proteinExistence type="predicted"/>
<dbReference type="EMBL" id="JAOQAV010000100">
    <property type="protein sequence ID" value="KAJ4177557.1"/>
    <property type="molecule type" value="Genomic_DNA"/>
</dbReference>
<comment type="caution">
    <text evidence="1">The sequence shown here is derived from an EMBL/GenBank/DDBJ whole genome shotgun (WGS) entry which is preliminary data.</text>
</comment>
<protein>
    <submittedName>
        <fullName evidence="1">Uncharacterized protein</fullName>
    </submittedName>
</protein>
<organism evidence="1 2">
    <name type="scientific">Fusarium falciforme</name>
    <dbReference type="NCBI Taxonomy" id="195108"/>
    <lineage>
        <taxon>Eukaryota</taxon>
        <taxon>Fungi</taxon>
        <taxon>Dikarya</taxon>
        <taxon>Ascomycota</taxon>
        <taxon>Pezizomycotina</taxon>
        <taxon>Sordariomycetes</taxon>
        <taxon>Hypocreomycetidae</taxon>
        <taxon>Hypocreales</taxon>
        <taxon>Nectriaceae</taxon>
        <taxon>Fusarium</taxon>
        <taxon>Fusarium solani species complex</taxon>
    </lineage>
</organism>
<dbReference type="AlphaFoldDB" id="A0A9W8QT46"/>
<keyword evidence="2" id="KW-1185">Reference proteome</keyword>
<gene>
    <name evidence="1" type="ORF">NW755_013777</name>
</gene>
<reference evidence="1" key="1">
    <citation type="submission" date="2022-09" db="EMBL/GenBank/DDBJ databases">
        <title>Fusarium specimens isolated from Avocado Roots.</title>
        <authorList>
            <person name="Stajich J."/>
            <person name="Roper C."/>
            <person name="Heimlech-Rivalta G."/>
        </authorList>
    </citation>
    <scope>NUCLEOTIDE SEQUENCE</scope>
    <source>
        <strain evidence="1">A02</strain>
    </source>
</reference>
<evidence type="ECO:0000313" key="2">
    <source>
        <dbReference type="Proteomes" id="UP001152087"/>
    </source>
</evidence>
<evidence type="ECO:0000313" key="1">
    <source>
        <dbReference type="EMBL" id="KAJ4177557.1"/>
    </source>
</evidence>
<dbReference type="Proteomes" id="UP001152087">
    <property type="component" value="Unassembled WGS sequence"/>
</dbReference>